<feature type="region of interest" description="Disordered" evidence="1">
    <location>
        <begin position="183"/>
        <end position="207"/>
    </location>
</feature>
<dbReference type="AlphaFoldDB" id="A0A3A4F3J4"/>
<dbReference type="EMBL" id="QYZP01000001">
    <property type="protein sequence ID" value="RJN32912.1"/>
    <property type="molecule type" value="Genomic_DNA"/>
</dbReference>
<evidence type="ECO:0008006" key="4">
    <source>
        <dbReference type="Google" id="ProtNLM"/>
    </source>
</evidence>
<protein>
    <recommendedName>
        <fullName evidence="4">DUF1376 domain-containing protein</fullName>
    </recommendedName>
</protein>
<gene>
    <name evidence="2" type="ORF">D3250_03615</name>
</gene>
<accession>A0A3A4F3J4</accession>
<dbReference type="Proteomes" id="UP000266615">
    <property type="component" value="Unassembled WGS sequence"/>
</dbReference>
<evidence type="ECO:0000256" key="1">
    <source>
        <dbReference type="SAM" id="MobiDB-lite"/>
    </source>
</evidence>
<dbReference type="RefSeq" id="WP_119901956.1">
    <property type="nucleotide sequence ID" value="NZ_QYZP01000001.1"/>
</dbReference>
<comment type="caution">
    <text evidence="2">The sequence shown here is derived from an EMBL/GenBank/DDBJ whole genome shotgun (WGS) entry which is preliminary data.</text>
</comment>
<dbReference type="OrthoDB" id="3790554at2"/>
<evidence type="ECO:0000313" key="2">
    <source>
        <dbReference type="EMBL" id="RJN32912.1"/>
    </source>
</evidence>
<evidence type="ECO:0000313" key="3">
    <source>
        <dbReference type="Proteomes" id="UP000266615"/>
    </source>
</evidence>
<reference evidence="2 3" key="1">
    <citation type="submission" date="2018-09" db="EMBL/GenBank/DDBJ databases">
        <title>Nesterenkonia natronophila sp. nov., an alkaliphilic actinobacteriume isolated from a soda lake, and emended description of the genus Nesterenkonia.</title>
        <authorList>
            <person name="Menes R.J."/>
            <person name="Iriarte A."/>
        </authorList>
    </citation>
    <scope>NUCLEOTIDE SEQUENCE [LARGE SCALE GENOMIC DNA]</scope>
    <source>
        <strain evidence="2 3">M8</strain>
    </source>
</reference>
<sequence length="221" mass="24633">MSWVKLDDNFYEDCDDAELAPAAIALHIYGLVWTMKQNNRHGGRIQKNFVRRFAGRFPDGALEAALHELTTKSLPGADGEPTTFWVDNGDHYQILHNMEQQRTFEQIKALNAKNRVNGKGGGRPKKESQLGTQVETQMGCEGDRNPDGFPVGNPSGNPQGLAWTGKDLPPHIDHETGELLSVPSSATSESFEDIWGEPHPVTSQEHFNRFRNPNVDWEDAA</sequence>
<organism evidence="2 3">
    <name type="scientific">Nesterenkonia natronophila</name>
    <dbReference type="NCBI Taxonomy" id="2174932"/>
    <lineage>
        <taxon>Bacteria</taxon>
        <taxon>Bacillati</taxon>
        <taxon>Actinomycetota</taxon>
        <taxon>Actinomycetes</taxon>
        <taxon>Micrococcales</taxon>
        <taxon>Micrococcaceae</taxon>
        <taxon>Nesterenkonia</taxon>
    </lineage>
</organism>
<proteinExistence type="predicted"/>
<name>A0A3A4F3J4_9MICC</name>
<keyword evidence="3" id="KW-1185">Reference proteome</keyword>